<evidence type="ECO:0000313" key="2">
    <source>
        <dbReference type="EMBL" id="RDB86554.1"/>
    </source>
</evidence>
<feature type="region of interest" description="Disordered" evidence="1">
    <location>
        <begin position="1"/>
        <end position="27"/>
    </location>
</feature>
<sequence length="64" mass="7010">MSSKKDKKDKKDKKKKPDKKKAEAKKAASVLDGRVCPCCKKHCPLAKPKCSKGKAVRAKALKDA</sequence>
<proteinExistence type="predicted"/>
<dbReference type="EMBL" id="PPTY01000007">
    <property type="protein sequence ID" value="RDB86554.1"/>
    <property type="molecule type" value="Genomic_DNA"/>
</dbReference>
<feature type="compositionally biased region" description="Basic residues" evidence="1">
    <location>
        <begin position="7"/>
        <end position="19"/>
    </location>
</feature>
<evidence type="ECO:0000313" key="3">
    <source>
        <dbReference type="Proteomes" id="UP000253857"/>
    </source>
</evidence>
<evidence type="ECO:0000256" key="1">
    <source>
        <dbReference type="SAM" id="MobiDB-lite"/>
    </source>
</evidence>
<dbReference type="AlphaFoldDB" id="A0A369NB12"/>
<reference evidence="2 3" key="1">
    <citation type="journal article" date="2018" name="Elife">
        <title>Discovery and characterization of a prevalent human gut bacterial enzyme sufficient for the inactivation of a family of plant toxins.</title>
        <authorList>
            <person name="Koppel N."/>
            <person name="Bisanz J.E."/>
            <person name="Pandelia M.E."/>
            <person name="Turnbaugh P.J."/>
            <person name="Balskus E.P."/>
        </authorList>
    </citation>
    <scope>NUCLEOTIDE SEQUENCE [LARGE SCALE GENOMIC DNA]</scope>
    <source>
        <strain evidence="2 3">FAA1-1-60AUCSF</strain>
    </source>
</reference>
<protein>
    <submittedName>
        <fullName evidence="2">Uncharacterized protein</fullName>
    </submittedName>
</protein>
<gene>
    <name evidence="2" type="ORF">C1871_05935</name>
</gene>
<organism evidence="2 3">
    <name type="scientific">Eggerthella lenta</name>
    <name type="common">Eubacterium lentum</name>
    <dbReference type="NCBI Taxonomy" id="84112"/>
    <lineage>
        <taxon>Bacteria</taxon>
        <taxon>Bacillati</taxon>
        <taxon>Actinomycetota</taxon>
        <taxon>Coriobacteriia</taxon>
        <taxon>Eggerthellales</taxon>
        <taxon>Eggerthellaceae</taxon>
        <taxon>Eggerthella</taxon>
    </lineage>
</organism>
<accession>A0A369NB12</accession>
<dbReference type="Proteomes" id="UP000253857">
    <property type="component" value="Unassembled WGS sequence"/>
</dbReference>
<dbReference type="RefSeq" id="WP_035585692.1">
    <property type="nucleotide sequence ID" value="NZ_AP031442.1"/>
</dbReference>
<name>A0A369NB12_EGGLN</name>
<comment type="caution">
    <text evidence="2">The sequence shown here is derived from an EMBL/GenBank/DDBJ whole genome shotgun (WGS) entry which is preliminary data.</text>
</comment>